<feature type="compositionally biased region" description="Basic residues" evidence="1">
    <location>
        <begin position="12"/>
        <end position="38"/>
    </location>
</feature>
<dbReference type="Pfam" id="PF00668">
    <property type="entry name" value="Condensation"/>
    <property type="match status" value="1"/>
</dbReference>
<feature type="compositionally biased region" description="Low complexity" evidence="1">
    <location>
        <begin position="157"/>
        <end position="170"/>
    </location>
</feature>
<gene>
    <name evidence="3" type="ORF">B7C62_00025</name>
</gene>
<keyword evidence="4" id="KW-1185">Reference proteome</keyword>
<evidence type="ECO:0000256" key="1">
    <source>
        <dbReference type="SAM" id="MobiDB-lite"/>
    </source>
</evidence>
<accession>A0ABC8C4M0</accession>
<protein>
    <recommendedName>
        <fullName evidence="2">Condensation domain-containing protein</fullName>
    </recommendedName>
</protein>
<reference evidence="3 4" key="1">
    <citation type="submission" date="2017-04" db="EMBL/GenBank/DDBJ databases">
        <title>The complete genome sequence of Streptomyces albolongus YIM 101047, the producer of novel bafilomycins and novel odoriferous sesquiterpenoids.</title>
        <authorList>
            <person name="Yin M."/>
            <person name="Jiang Y."/>
        </authorList>
    </citation>
    <scope>NUCLEOTIDE SEQUENCE [LARGE SCALE GENOMIC DNA]</scope>
    <source>
        <strain evidence="3 4">YIM 101047</strain>
    </source>
</reference>
<dbReference type="GO" id="GO:0008610">
    <property type="term" value="P:lipid biosynthetic process"/>
    <property type="evidence" value="ECO:0007669"/>
    <property type="project" value="UniProtKB-ARBA"/>
</dbReference>
<dbReference type="SUPFAM" id="SSF52777">
    <property type="entry name" value="CoA-dependent acyltransferases"/>
    <property type="match status" value="1"/>
</dbReference>
<dbReference type="InterPro" id="IPR001242">
    <property type="entry name" value="Condensation_dom"/>
</dbReference>
<evidence type="ECO:0000259" key="2">
    <source>
        <dbReference type="Pfam" id="PF00668"/>
    </source>
</evidence>
<proteinExistence type="predicted"/>
<feature type="region of interest" description="Disordered" evidence="1">
    <location>
        <begin position="1"/>
        <end position="77"/>
    </location>
</feature>
<dbReference type="InterPro" id="IPR023213">
    <property type="entry name" value="CAT-like_dom_sf"/>
</dbReference>
<feature type="domain" description="Condensation" evidence="2">
    <location>
        <begin position="75"/>
        <end position="138"/>
    </location>
</feature>
<dbReference type="KEGG" id="kab:B7C62_00025"/>
<dbReference type="AlphaFoldDB" id="A0ABC8C4M0"/>
<sequence>MVLDHPAAPARPPRHHPLPEHRRHPRGPAPHAAHRLPRRNTTGHPAGTPALPAPARRLRDPHRPPRRGNPGRRRTHTPLRTLAWPLLRLRVLTLTPDEHVLLVHAHHIIGDGYSAALLIRELTTTYDALSRGEDPALPHCAAPSATTPPTSPHETARPPQQAPKQALLQRSSRAARTGGHG</sequence>
<evidence type="ECO:0000313" key="4">
    <source>
        <dbReference type="Proteomes" id="UP000192251"/>
    </source>
</evidence>
<dbReference type="Proteomes" id="UP000192251">
    <property type="component" value="Chromosome"/>
</dbReference>
<feature type="compositionally biased region" description="Low complexity" evidence="1">
    <location>
        <begin position="42"/>
        <end position="55"/>
    </location>
</feature>
<organism evidence="3 4">
    <name type="scientific">Kitasatospora albolonga</name>
    <dbReference type="NCBI Taxonomy" id="68173"/>
    <lineage>
        <taxon>Bacteria</taxon>
        <taxon>Bacillati</taxon>
        <taxon>Actinomycetota</taxon>
        <taxon>Actinomycetes</taxon>
        <taxon>Kitasatosporales</taxon>
        <taxon>Streptomycetaceae</taxon>
        <taxon>Kitasatospora</taxon>
    </lineage>
</organism>
<dbReference type="EMBL" id="CP020563">
    <property type="protein sequence ID" value="ARF76903.1"/>
    <property type="molecule type" value="Genomic_DNA"/>
</dbReference>
<feature type="compositionally biased region" description="Basic residues" evidence="1">
    <location>
        <begin position="64"/>
        <end position="77"/>
    </location>
</feature>
<evidence type="ECO:0000313" key="3">
    <source>
        <dbReference type="EMBL" id="ARF76903.1"/>
    </source>
</evidence>
<feature type="region of interest" description="Disordered" evidence="1">
    <location>
        <begin position="134"/>
        <end position="181"/>
    </location>
</feature>
<name>A0ABC8C4M0_9ACTN</name>
<dbReference type="Gene3D" id="3.30.559.10">
    <property type="entry name" value="Chloramphenicol acetyltransferase-like domain"/>
    <property type="match status" value="1"/>
</dbReference>